<dbReference type="GO" id="GO:0005886">
    <property type="term" value="C:plasma membrane"/>
    <property type="evidence" value="ECO:0007669"/>
    <property type="project" value="TreeGrafter"/>
</dbReference>
<feature type="disulfide bond" evidence="2">
    <location>
        <begin position="112"/>
        <end position="122"/>
    </location>
</feature>
<dbReference type="Pfam" id="PF00530">
    <property type="entry name" value="SRCR"/>
    <property type="match status" value="5"/>
</dbReference>
<feature type="domain" description="SRCR" evidence="5">
    <location>
        <begin position="42"/>
        <end position="142"/>
    </location>
</feature>
<feature type="domain" description="SRCR" evidence="5">
    <location>
        <begin position="746"/>
        <end position="843"/>
    </location>
</feature>
<feature type="domain" description="SRCR" evidence="5">
    <location>
        <begin position="467"/>
        <end position="555"/>
    </location>
</feature>
<protein>
    <recommendedName>
        <fullName evidence="5">SRCR domain-containing protein</fullName>
    </recommendedName>
</protein>
<dbReference type="GO" id="GO:0031638">
    <property type="term" value="P:zymogen activation"/>
    <property type="evidence" value="ECO:0007669"/>
    <property type="project" value="TreeGrafter"/>
</dbReference>
<feature type="domain" description="SRCR" evidence="5">
    <location>
        <begin position="263"/>
        <end position="362"/>
    </location>
</feature>
<evidence type="ECO:0000256" key="2">
    <source>
        <dbReference type="PROSITE-ProRule" id="PRU00196"/>
    </source>
</evidence>
<feature type="domain" description="SRCR" evidence="5">
    <location>
        <begin position="838"/>
        <end position="932"/>
    </location>
</feature>
<feature type="region of interest" description="Disordered" evidence="3">
    <location>
        <begin position="1095"/>
        <end position="1224"/>
    </location>
</feature>
<keyword evidence="4" id="KW-0472">Membrane</keyword>
<dbReference type="SUPFAM" id="SSF56487">
    <property type="entry name" value="SRCR-like"/>
    <property type="match status" value="11"/>
</dbReference>
<comment type="caution">
    <text evidence="6">The sequence shown here is derived from an EMBL/GenBank/DDBJ whole genome shotgun (WGS) entry which is preliminary data.</text>
</comment>
<evidence type="ECO:0000313" key="7">
    <source>
        <dbReference type="Proteomes" id="UP001239994"/>
    </source>
</evidence>
<feature type="domain" description="SRCR" evidence="5">
    <location>
        <begin position="147"/>
        <end position="218"/>
    </location>
</feature>
<proteinExistence type="predicted"/>
<dbReference type="SMART" id="SM00202">
    <property type="entry name" value="SR"/>
    <property type="match status" value="5"/>
</dbReference>
<feature type="domain" description="SRCR" evidence="5">
    <location>
        <begin position="551"/>
        <end position="647"/>
    </location>
</feature>
<feature type="disulfide bond" evidence="2">
    <location>
        <begin position="906"/>
        <end position="916"/>
    </location>
</feature>
<feature type="domain" description="SRCR" evidence="5">
    <location>
        <begin position="367"/>
        <end position="463"/>
    </location>
</feature>
<dbReference type="GO" id="GO:0004252">
    <property type="term" value="F:serine-type endopeptidase activity"/>
    <property type="evidence" value="ECO:0007669"/>
    <property type="project" value="TreeGrafter"/>
</dbReference>
<dbReference type="InterPro" id="IPR001190">
    <property type="entry name" value="SRCR"/>
</dbReference>
<dbReference type="PROSITE" id="PS50287">
    <property type="entry name" value="SRCR_2"/>
    <property type="match status" value="11"/>
</dbReference>
<evidence type="ECO:0000259" key="5">
    <source>
        <dbReference type="PROSITE" id="PS50287"/>
    </source>
</evidence>
<feature type="non-terminal residue" evidence="6">
    <location>
        <position position="1224"/>
    </location>
</feature>
<feature type="disulfide bond" evidence="2">
    <location>
        <begin position="69"/>
        <end position="133"/>
    </location>
</feature>
<feature type="disulfide bond" evidence="2">
    <location>
        <begin position="290"/>
        <end position="354"/>
    </location>
</feature>
<dbReference type="InterPro" id="IPR036772">
    <property type="entry name" value="SRCR-like_dom_sf"/>
</dbReference>
<evidence type="ECO:0000313" key="6">
    <source>
        <dbReference type="EMBL" id="KAK1801072.1"/>
    </source>
</evidence>
<keyword evidence="4" id="KW-0812">Transmembrane</keyword>
<feature type="domain" description="SRCR" evidence="5">
    <location>
        <begin position="654"/>
        <end position="743"/>
    </location>
</feature>
<organism evidence="6 7">
    <name type="scientific">Electrophorus voltai</name>
    <dbReference type="NCBI Taxonomy" id="2609070"/>
    <lineage>
        <taxon>Eukaryota</taxon>
        <taxon>Metazoa</taxon>
        <taxon>Chordata</taxon>
        <taxon>Craniata</taxon>
        <taxon>Vertebrata</taxon>
        <taxon>Euteleostomi</taxon>
        <taxon>Actinopterygii</taxon>
        <taxon>Neopterygii</taxon>
        <taxon>Teleostei</taxon>
        <taxon>Ostariophysi</taxon>
        <taxon>Gymnotiformes</taxon>
        <taxon>Gymnotoidei</taxon>
        <taxon>Gymnotidae</taxon>
        <taxon>Electrophorus</taxon>
    </lineage>
</organism>
<feature type="disulfide bond" evidence="2">
    <location>
        <begin position="617"/>
        <end position="627"/>
    </location>
</feature>
<sequence>QERIALKDSDSPCKGRLEVYHQNQWGLIGFHEWHNKNGPITLTLNHNGKNNTCAGVVQFQVPPFIVSVCNRDWDESRADMVCREHQCGRYHKIPKTGTFHVDRASHYVPLSCVGGESFSWQCVNWVSPRPNTCHEEAGVICSEHVSVRLHGGADVCNGTLEEYNSTESSWAPVKYTEDIYKRAEDICSMLMCGKSVSVKPYNETNNIWLTCSGKQAYTGQFKGTVLETLTVVNYKVKAVESILSIIRFKLLFSTPRLSDRINVELVRAQRPSQCHGEIYVRVNGSGRAVCFDGMDAEEHRKTGDVVCRELRCGKLLEASEGNGAERGLLSHVDCHGNEGSLWECLRKHNTGPFCKTIKVTCADSLDVRLEDGLDRCAGRLEVRFEGSWWRATDWSNDNSDVVCRHLNCGKSFITEENIFVNGKLPVLKWKMHCENASTPMSQCFWNKTDSQLALKNTVDIICTRAEIWFLQGNSSCEGRVNVEAAGKSRLLTTEDTWNNETAAKVCKRLLCGGVRSFTPESSARHDSDSRNCSADTCPKEISVSCSGSMEVRLENNKKERCWGKLEVCTGGKCGGVCRVTWKQSYSKTLCRHLGCGDVMGEFDGPLDSNVTVGSVHCPESAQNLSQCNFVFMSDASDCQTPAYIACAGARSAKAALLHHRDECAGRAEIFHLGQWRPLCKIVSKQTQNALCTSVGCGESVSVEADGSNALGLLHVTCRDSNISNCDFPRAKVQECALGHLTCANWSRLLLTSPVSACAGSVFMLSGGFLHTLSNQSWAEQDSASLCNNLQCGTNGTATVDLMHRLLWERSHKCSKKVGGIWDCELKGHRQSSMNRQHLKITCKDEPSVSLLENCKGQIRINQSIGVCKDSQRTEGVFRELCQQLGCGTYLSSWATSREGPVLQFRCTGLENRLWQCSSRPAECSQVISVACSESIEFQFAGKCGGELQVRYRGSWEPVCTLRLEDAHVICQELECGKALDSKAGTSSGTRIDASFSCGHQQLPRHCVQAGSSCREGPATIICEKFSLEEKSFLTVGLSVGLGLMLVSMAIVFWQQKRLIHILRLRPPGRDVEINGDEISRVFKLDLPGRKSSAYEMENYDYVDPSRSPEEDSESESRGEDENDSSSGDSYGTDYDDVDEANVKPLLAGRNGPATPLLPPRPANLTGEEAYEGKLDVKEDDDDVMAAHTVVGGGERAPSPPGPVAGAAVVGPDDQTQPQGAREQK</sequence>
<feature type="domain" description="SRCR" evidence="5">
    <location>
        <begin position="927"/>
        <end position="1023"/>
    </location>
</feature>
<dbReference type="PANTHER" id="PTHR48071">
    <property type="entry name" value="SRCR DOMAIN-CONTAINING PROTEIN"/>
    <property type="match status" value="1"/>
</dbReference>
<dbReference type="Gene3D" id="3.10.250.10">
    <property type="entry name" value="SRCR-like domain"/>
    <property type="match status" value="10"/>
</dbReference>
<dbReference type="PRINTS" id="PR00258">
    <property type="entry name" value="SPERACTRCPTR"/>
</dbReference>
<feature type="transmembrane region" description="Helical" evidence="4">
    <location>
        <begin position="1032"/>
        <end position="1053"/>
    </location>
</feature>
<feature type="disulfide bond" evidence="2">
    <location>
        <begin position="433"/>
        <end position="443"/>
    </location>
</feature>
<feature type="disulfide bond" evidence="2">
    <location>
        <begin position="334"/>
        <end position="344"/>
    </location>
</feature>
<evidence type="ECO:0000256" key="4">
    <source>
        <dbReference type="SAM" id="Phobius"/>
    </source>
</evidence>
<name>A0AAD8ZKJ1_9TELE</name>
<gene>
    <name evidence="6" type="ORF">P4O66_022774</name>
</gene>
<keyword evidence="4" id="KW-1133">Transmembrane helix</keyword>
<feature type="domain" description="SRCR" evidence="5">
    <location>
        <begin position="4"/>
        <end position="35"/>
    </location>
</feature>
<reference evidence="6" key="1">
    <citation type="submission" date="2023-03" db="EMBL/GenBank/DDBJ databases">
        <title>Electrophorus voltai genome.</title>
        <authorList>
            <person name="Bian C."/>
        </authorList>
    </citation>
    <scope>NUCLEOTIDE SEQUENCE</scope>
    <source>
        <strain evidence="6">CB-2022</strain>
        <tissue evidence="6">Muscle</tissue>
    </source>
</reference>
<keyword evidence="1 2" id="KW-1015">Disulfide bond</keyword>
<feature type="disulfide bond" evidence="2">
    <location>
        <begin position="813"/>
        <end position="823"/>
    </location>
</feature>
<comment type="caution">
    <text evidence="2">Lacks conserved residue(s) required for the propagation of feature annotation.</text>
</comment>
<keyword evidence="7" id="KW-1185">Reference proteome</keyword>
<evidence type="ECO:0000256" key="1">
    <source>
        <dbReference type="ARBA" id="ARBA00023157"/>
    </source>
</evidence>
<dbReference type="EMBL" id="JAROKS010000009">
    <property type="protein sequence ID" value="KAK1801072.1"/>
    <property type="molecule type" value="Genomic_DNA"/>
</dbReference>
<dbReference type="AlphaFoldDB" id="A0AAD8ZKJ1"/>
<accession>A0AAD8ZKJ1</accession>
<dbReference type="Proteomes" id="UP001239994">
    <property type="component" value="Unassembled WGS sequence"/>
</dbReference>
<feature type="compositionally biased region" description="Basic and acidic residues" evidence="3">
    <location>
        <begin position="1106"/>
        <end position="1119"/>
    </location>
</feature>
<dbReference type="PANTHER" id="PTHR48071:SF25">
    <property type="entry name" value="SCAVENGER RECEPTOR CYSTEINE-RICH TYPE 1 PROTEIN M160-LIKE ISOFORM X1"/>
    <property type="match status" value="1"/>
</dbReference>
<evidence type="ECO:0000256" key="3">
    <source>
        <dbReference type="SAM" id="MobiDB-lite"/>
    </source>
</evidence>